<organism evidence="2">
    <name type="scientific">Streptomyces sp. SID7499</name>
    <dbReference type="NCBI Taxonomy" id="2706086"/>
    <lineage>
        <taxon>Bacteria</taxon>
        <taxon>Bacillati</taxon>
        <taxon>Actinomycetota</taxon>
        <taxon>Actinomycetes</taxon>
        <taxon>Kitasatosporales</taxon>
        <taxon>Streptomycetaceae</taxon>
        <taxon>Streptomyces</taxon>
    </lineage>
</organism>
<dbReference type="PROSITE" id="PS50112">
    <property type="entry name" value="PAS"/>
    <property type="match status" value="1"/>
</dbReference>
<evidence type="ECO:0000259" key="1">
    <source>
        <dbReference type="PROSITE" id="PS50112"/>
    </source>
</evidence>
<dbReference type="EMBL" id="JAAGMN010005795">
    <property type="protein sequence ID" value="NEE15678.1"/>
    <property type="molecule type" value="Genomic_DNA"/>
</dbReference>
<dbReference type="NCBIfam" id="TIGR00229">
    <property type="entry name" value="sensory_box"/>
    <property type="match status" value="1"/>
</dbReference>
<dbReference type="SUPFAM" id="SSF55785">
    <property type="entry name" value="PYP-like sensor domain (PAS domain)"/>
    <property type="match status" value="1"/>
</dbReference>
<dbReference type="CDD" id="cd00130">
    <property type="entry name" value="PAS"/>
    <property type="match status" value="1"/>
</dbReference>
<evidence type="ECO:0000313" key="2">
    <source>
        <dbReference type="EMBL" id="NEE15678.1"/>
    </source>
</evidence>
<dbReference type="Pfam" id="PF00989">
    <property type="entry name" value="PAS"/>
    <property type="match status" value="1"/>
</dbReference>
<gene>
    <name evidence="2" type="ORF">G3M58_55590</name>
</gene>
<dbReference type="InterPro" id="IPR013767">
    <property type="entry name" value="PAS_fold"/>
</dbReference>
<dbReference type="AlphaFoldDB" id="A0A6G3XCZ8"/>
<dbReference type="GO" id="GO:0006355">
    <property type="term" value="P:regulation of DNA-templated transcription"/>
    <property type="evidence" value="ECO:0007669"/>
    <property type="project" value="InterPro"/>
</dbReference>
<dbReference type="Gene3D" id="3.30.450.20">
    <property type="entry name" value="PAS domain"/>
    <property type="match status" value="1"/>
</dbReference>
<feature type="domain" description="PAS" evidence="1">
    <location>
        <begin position="44"/>
        <end position="77"/>
    </location>
</feature>
<protein>
    <submittedName>
        <fullName evidence="2">PAS domain S-box protein</fullName>
    </submittedName>
</protein>
<dbReference type="InterPro" id="IPR035965">
    <property type="entry name" value="PAS-like_dom_sf"/>
</dbReference>
<reference evidence="2" key="1">
    <citation type="submission" date="2020-01" db="EMBL/GenBank/DDBJ databases">
        <title>Insect and environment-associated Actinomycetes.</title>
        <authorList>
            <person name="Currrie C."/>
            <person name="Chevrette M."/>
            <person name="Carlson C."/>
            <person name="Stubbendieck R."/>
            <person name="Wendt-Pienkowski E."/>
        </authorList>
    </citation>
    <scope>NUCLEOTIDE SEQUENCE</scope>
    <source>
        <strain evidence="2">SID7499</strain>
    </source>
</reference>
<feature type="non-terminal residue" evidence="2">
    <location>
        <position position="85"/>
    </location>
</feature>
<name>A0A6G3XCZ8_9ACTN</name>
<accession>A0A6G3XCZ8</accession>
<comment type="caution">
    <text evidence="2">The sequence shown here is derived from an EMBL/GenBank/DDBJ whole genome shotgun (WGS) entry which is preliminary data.</text>
</comment>
<dbReference type="InterPro" id="IPR000014">
    <property type="entry name" value="PAS"/>
</dbReference>
<proteinExistence type="predicted"/>
<sequence>TRKHVWFQLDLPDRPVGIRSAGPVLPTSLLPVTDQRVRVAVAQIDSTGAISAWNDDAAYIFGHTAEQVIGKQFTDFVAWPHTPGT</sequence>
<feature type="non-terminal residue" evidence="2">
    <location>
        <position position="1"/>
    </location>
</feature>